<dbReference type="OrthoDB" id="2624347at2"/>
<evidence type="ECO:0000313" key="1">
    <source>
        <dbReference type="EMBL" id="AZK48365.1"/>
    </source>
</evidence>
<evidence type="ECO:0000313" key="2">
    <source>
        <dbReference type="Proteomes" id="UP000273145"/>
    </source>
</evidence>
<dbReference type="AlphaFoldDB" id="A0A3S8RZL7"/>
<proteinExistence type="predicted"/>
<dbReference type="KEGG" id="plen:EIM92_21110"/>
<dbReference type="Proteomes" id="UP000273145">
    <property type="component" value="Chromosome"/>
</dbReference>
<dbReference type="EMBL" id="CP034248">
    <property type="protein sequence ID" value="AZK48365.1"/>
    <property type="molecule type" value="Genomic_DNA"/>
</dbReference>
<protein>
    <submittedName>
        <fullName evidence="1">Nucleoside-diphosphate sugar epimerase</fullName>
    </submittedName>
</protein>
<accession>A0A3S8RZL7</accession>
<sequence length="95" mass="10544">MDQKITDMLIHMSHSHGQIARIIDAERHVVVRIAQIIHAIPDAEPAFDGTDGLVESAGRINKSVVAYLNSIADLEEAMAENLELVIKELKDQDEE</sequence>
<dbReference type="RefSeq" id="WP_125084522.1">
    <property type="nucleotide sequence ID" value="NZ_CP034248.1"/>
</dbReference>
<keyword evidence="2" id="KW-1185">Reference proteome</keyword>
<gene>
    <name evidence="1" type="ORF">EIM92_21110</name>
</gene>
<organism evidence="1 2">
    <name type="scientific">Paenibacillus lentus</name>
    <dbReference type="NCBI Taxonomy" id="1338368"/>
    <lineage>
        <taxon>Bacteria</taxon>
        <taxon>Bacillati</taxon>
        <taxon>Bacillota</taxon>
        <taxon>Bacilli</taxon>
        <taxon>Bacillales</taxon>
        <taxon>Paenibacillaceae</taxon>
        <taxon>Paenibacillus</taxon>
    </lineage>
</organism>
<reference evidence="1 2" key="1">
    <citation type="submission" date="2018-11" db="EMBL/GenBank/DDBJ databases">
        <title>Genome sequencing of Paenibacillus lentus DSM25539(T).</title>
        <authorList>
            <person name="Kook J.-K."/>
            <person name="Park S.-N."/>
            <person name="Lim Y.K."/>
        </authorList>
    </citation>
    <scope>NUCLEOTIDE SEQUENCE [LARGE SCALE GENOMIC DNA]</scope>
    <source>
        <strain evidence="1 2">DSM 25539</strain>
    </source>
</reference>
<name>A0A3S8RZL7_9BACL</name>